<dbReference type="STRING" id="1499966.U14_05246"/>
<reference evidence="2" key="1">
    <citation type="journal article" date="2015" name="PeerJ">
        <title>First genomic representation of candidate bacterial phylum KSB3 points to enhanced environmental sensing as a trigger of wastewater bulking.</title>
        <authorList>
            <person name="Sekiguchi Y."/>
            <person name="Ohashi A."/>
            <person name="Parks D.H."/>
            <person name="Yamauchi T."/>
            <person name="Tyson G.W."/>
            <person name="Hugenholtz P."/>
        </authorList>
    </citation>
    <scope>NUCLEOTIDE SEQUENCE [LARGE SCALE GENOMIC DNA]</scope>
</reference>
<keyword evidence="3" id="KW-1185">Reference proteome</keyword>
<feature type="transmembrane region" description="Helical" evidence="1">
    <location>
        <begin position="12"/>
        <end position="30"/>
    </location>
</feature>
<dbReference type="Proteomes" id="UP000030700">
    <property type="component" value="Unassembled WGS sequence"/>
</dbReference>
<dbReference type="HOGENOM" id="CLU_188167_0_0_0"/>
<sequence>MGHGMGPFEFVALIIIGGFVTRIITSWINVKQGNANQKIQELEQRIAQLESRPALTPGVQERLKVLEDIVTSDDFELQRKFRQLSKDEIP</sequence>
<keyword evidence="1" id="KW-1133">Transmembrane helix</keyword>
<dbReference type="EMBL" id="DF820460">
    <property type="protein sequence ID" value="GAK53969.1"/>
    <property type="molecule type" value="Genomic_DNA"/>
</dbReference>
<gene>
    <name evidence="2" type="ORF">U14_05246</name>
</gene>
<keyword evidence="1" id="KW-0472">Membrane</keyword>
<proteinExistence type="predicted"/>
<name>A0A081BRD8_9BACT</name>
<evidence type="ECO:0000313" key="2">
    <source>
        <dbReference type="EMBL" id="GAK53969.1"/>
    </source>
</evidence>
<evidence type="ECO:0000256" key="1">
    <source>
        <dbReference type="SAM" id="Phobius"/>
    </source>
</evidence>
<dbReference type="AlphaFoldDB" id="A0A081BRD8"/>
<organism evidence="2">
    <name type="scientific">Candidatus Moduliflexus flocculans</name>
    <dbReference type="NCBI Taxonomy" id="1499966"/>
    <lineage>
        <taxon>Bacteria</taxon>
        <taxon>Candidatus Moduliflexota</taxon>
        <taxon>Candidatus Moduliflexia</taxon>
        <taxon>Candidatus Moduliflexales</taxon>
        <taxon>Candidatus Moduliflexaceae</taxon>
    </lineage>
</organism>
<keyword evidence="1" id="KW-0812">Transmembrane</keyword>
<evidence type="ECO:0000313" key="3">
    <source>
        <dbReference type="Proteomes" id="UP000030700"/>
    </source>
</evidence>
<accession>A0A081BRD8</accession>
<protein>
    <submittedName>
        <fullName evidence="2">Uncharacterized protein</fullName>
    </submittedName>
</protein>